<organism evidence="1">
    <name type="scientific">Arundo donax</name>
    <name type="common">Giant reed</name>
    <name type="synonym">Donax arundinaceus</name>
    <dbReference type="NCBI Taxonomy" id="35708"/>
    <lineage>
        <taxon>Eukaryota</taxon>
        <taxon>Viridiplantae</taxon>
        <taxon>Streptophyta</taxon>
        <taxon>Embryophyta</taxon>
        <taxon>Tracheophyta</taxon>
        <taxon>Spermatophyta</taxon>
        <taxon>Magnoliopsida</taxon>
        <taxon>Liliopsida</taxon>
        <taxon>Poales</taxon>
        <taxon>Poaceae</taxon>
        <taxon>PACMAD clade</taxon>
        <taxon>Arundinoideae</taxon>
        <taxon>Arundineae</taxon>
        <taxon>Arundo</taxon>
    </lineage>
</organism>
<dbReference type="EMBL" id="GBRH01262275">
    <property type="protein sequence ID" value="JAD35620.1"/>
    <property type="molecule type" value="Transcribed_RNA"/>
</dbReference>
<proteinExistence type="predicted"/>
<protein>
    <submittedName>
        <fullName evidence="1">Uncharacterized protein</fullName>
    </submittedName>
</protein>
<sequence length="35" mass="4122">MLHIKLDQIMHWKSSRSPSHLLKILWCSSKGLCFP</sequence>
<name>A0A0A8ZFZ0_ARUDO</name>
<reference evidence="1" key="2">
    <citation type="journal article" date="2015" name="Data Brief">
        <title>Shoot transcriptome of the giant reed, Arundo donax.</title>
        <authorList>
            <person name="Barrero R.A."/>
            <person name="Guerrero F.D."/>
            <person name="Moolhuijzen P."/>
            <person name="Goolsby J.A."/>
            <person name="Tidwell J."/>
            <person name="Bellgard S.E."/>
            <person name="Bellgard M.I."/>
        </authorList>
    </citation>
    <scope>NUCLEOTIDE SEQUENCE</scope>
    <source>
        <tissue evidence="1">Shoot tissue taken approximately 20 cm above the soil surface</tissue>
    </source>
</reference>
<reference evidence="1" key="1">
    <citation type="submission" date="2014-09" db="EMBL/GenBank/DDBJ databases">
        <authorList>
            <person name="Magalhaes I.L.F."/>
            <person name="Oliveira U."/>
            <person name="Santos F.R."/>
            <person name="Vidigal T.H.D.A."/>
            <person name="Brescovit A.D."/>
            <person name="Santos A.J."/>
        </authorList>
    </citation>
    <scope>NUCLEOTIDE SEQUENCE</scope>
    <source>
        <tissue evidence="1">Shoot tissue taken approximately 20 cm above the soil surface</tissue>
    </source>
</reference>
<accession>A0A0A8ZFZ0</accession>
<evidence type="ECO:0000313" key="1">
    <source>
        <dbReference type="EMBL" id="JAD35620.1"/>
    </source>
</evidence>
<dbReference type="AlphaFoldDB" id="A0A0A8ZFZ0"/>